<dbReference type="RefSeq" id="WP_049714096.1">
    <property type="nucleotide sequence ID" value="NZ_LFXA01000002.1"/>
</dbReference>
<dbReference type="EMBL" id="LFXA01000002">
    <property type="protein sequence ID" value="KNB53392.1"/>
    <property type="molecule type" value="Genomic_DNA"/>
</dbReference>
<feature type="domain" description="DUF397" evidence="1">
    <location>
        <begin position="10"/>
        <end position="65"/>
    </location>
</feature>
<protein>
    <submittedName>
        <fullName evidence="2">Toxin-antitoxin system toxin subunit</fullName>
    </submittedName>
</protein>
<keyword evidence="3" id="KW-1185">Reference proteome</keyword>
<dbReference type="AlphaFoldDB" id="A0A0K9XL37"/>
<evidence type="ECO:0000259" key="1">
    <source>
        <dbReference type="Pfam" id="PF04149"/>
    </source>
</evidence>
<reference evidence="3" key="1">
    <citation type="submission" date="2015-07" db="EMBL/GenBank/DDBJ databases">
        <title>Draft genome sequence of Streptomyces sp. CMAA 1322, a bacterium isolated from Caatinga biome, from dry forest semiarid of Brazil.</title>
        <authorList>
            <person name="Santos S.N."/>
            <person name="Gacesa R."/>
            <person name="Taketani R.G."/>
            <person name="Long P.F."/>
            <person name="Melo I.S."/>
        </authorList>
    </citation>
    <scope>NUCLEOTIDE SEQUENCE [LARGE SCALE GENOMIC DNA]</scope>
    <source>
        <strain evidence="3">CMAA 1322</strain>
    </source>
</reference>
<proteinExistence type="predicted"/>
<dbReference type="STRING" id="1678637.AC230_01530"/>
<dbReference type="Proteomes" id="UP000037288">
    <property type="component" value="Unassembled WGS sequence"/>
</dbReference>
<comment type="caution">
    <text evidence="2">The sequence shown here is derived from an EMBL/GenBank/DDBJ whole genome shotgun (WGS) entry which is preliminary data.</text>
</comment>
<gene>
    <name evidence="2" type="ORF">AC230_01530</name>
</gene>
<evidence type="ECO:0000313" key="3">
    <source>
        <dbReference type="Proteomes" id="UP000037288"/>
    </source>
</evidence>
<organism evidence="2 3">
    <name type="scientific">Streptomyces caatingaensis</name>
    <dbReference type="NCBI Taxonomy" id="1678637"/>
    <lineage>
        <taxon>Bacteria</taxon>
        <taxon>Bacillati</taxon>
        <taxon>Actinomycetota</taxon>
        <taxon>Actinomycetes</taxon>
        <taxon>Kitasatosporales</taxon>
        <taxon>Streptomycetaceae</taxon>
        <taxon>Streptomyces</taxon>
    </lineage>
</organism>
<accession>A0A0K9XL37</accession>
<dbReference type="OrthoDB" id="4570646at2"/>
<sequence>MRTPLDLTEADWVKSSYSSGEGGMCLEWAPGLAEHGTIPIRDSKRPQGPSLTFSSSPWHSFITELNAGG</sequence>
<name>A0A0K9XL37_9ACTN</name>
<dbReference type="Pfam" id="PF04149">
    <property type="entry name" value="DUF397"/>
    <property type="match status" value="1"/>
</dbReference>
<dbReference type="InterPro" id="IPR007278">
    <property type="entry name" value="DUF397"/>
</dbReference>
<evidence type="ECO:0000313" key="2">
    <source>
        <dbReference type="EMBL" id="KNB53392.1"/>
    </source>
</evidence>